<evidence type="ECO:0000256" key="8">
    <source>
        <dbReference type="ARBA" id="ARBA00025323"/>
    </source>
</evidence>
<sequence length="273" mass="29462">MKPRSDVPFFIVMVGLSSCFVGLIVLLILADVSFTSIHHFRQAISKPEILASIRLTLLTCTVSAISSIWVATPLAYLLSRFRFPGRVIVDLIVDVPLVLPPLVLGLSLLILFHLPVGDWTLESWLRDTTGVAVTHHWPAIVLAQFCVACAFAVRMMRGTFAQIDRRAEDVARTLGCNHGQAFFYVALPQAGPGMIAATTIAWARSLGEFGPILVFAGATRMKTEVLSTSVYLEMSVGELGSAVAVSLLMVGIAIAVLVGMRLIGNGITKDTLQ</sequence>
<keyword evidence="3 9" id="KW-0813">Transport</keyword>
<protein>
    <submittedName>
        <fullName evidence="11">Sulfate transport system permease protein CysW</fullName>
    </submittedName>
</protein>
<dbReference type="PROSITE" id="PS50928">
    <property type="entry name" value="ABC_TM1"/>
    <property type="match status" value="1"/>
</dbReference>
<dbReference type="InterPro" id="IPR000515">
    <property type="entry name" value="MetI-like"/>
</dbReference>
<comment type="function">
    <text evidence="8">Part of the ABC transporter complex CysAWTP (TC 3.A.1.6.1) involved in sulfate/thiosulfate import. Probably responsible for the translocation of the substrate across the membrane.</text>
</comment>
<dbReference type="PROSITE" id="PS51257">
    <property type="entry name" value="PROKAR_LIPOPROTEIN"/>
    <property type="match status" value="1"/>
</dbReference>
<gene>
    <name evidence="11" type="primary">cysW</name>
    <name evidence="11" type="ORF">Poly59_38200</name>
</gene>
<keyword evidence="7 9" id="KW-0472">Membrane</keyword>
<feature type="domain" description="ABC transmembrane type-1" evidence="10">
    <location>
        <begin position="53"/>
        <end position="258"/>
    </location>
</feature>
<evidence type="ECO:0000313" key="11">
    <source>
        <dbReference type="EMBL" id="TWU49206.1"/>
    </source>
</evidence>
<dbReference type="Pfam" id="PF00528">
    <property type="entry name" value="BPD_transp_1"/>
    <property type="match status" value="1"/>
</dbReference>
<evidence type="ECO:0000256" key="4">
    <source>
        <dbReference type="ARBA" id="ARBA00022692"/>
    </source>
</evidence>
<comment type="subcellular location">
    <subcellularLocation>
        <location evidence="1 9">Cell membrane</location>
        <topology evidence="1 9">Multi-pass membrane protein</topology>
    </subcellularLocation>
</comment>
<organism evidence="11 12">
    <name type="scientific">Rubripirellula reticaptiva</name>
    <dbReference type="NCBI Taxonomy" id="2528013"/>
    <lineage>
        <taxon>Bacteria</taxon>
        <taxon>Pseudomonadati</taxon>
        <taxon>Planctomycetota</taxon>
        <taxon>Planctomycetia</taxon>
        <taxon>Pirellulales</taxon>
        <taxon>Pirellulaceae</taxon>
        <taxon>Rubripirellula</taxon>
    </lineage>
</organism>
<dbReference type="AlphaFoldDB" id="A0A5C6ENN0"/>
<comment type="similarity">
    <text evidence="9">Belongs to the binding-protein-dependent transport system permease family.</text>
</comment>
<keyword evidence="5 9" id="KW-1133">Transmembrane helix</keyword>
<evidence type="ECO:0000256" key="3">
    <source>
        <dbReference type="ARBA" id="ARBA00022448"/>
    </source>
</evidence>
<evidence type="ECO:0000313" key="12">
    <source>
        <dbReference type="Proteomes" id="UP000317977"/>
    </source>
</evidence>
<evidence type="ECO:0000256" key="6">
    <source>
        <dbReference type="ARBA" id="ARBA00023032"/>
    </source>
</evidence>
<dbReference type="RefSeq" id="WP_146535501.1">
    <property type="nucleotide sequence ID" value="NZ_SJPX01000004.1"/>
</dbReference>
<accession>A0A5C6ENN0</accession>
<comment type="caution">
    <text evidence="11">The sequence shown here is derived from an EMBL/GenBank/DDBJ whole genome shotgun (WGS) entry which is preliminary data.</text>
</comment>
<reference evidence="11 12" key="1">
    <citation type="submission" date="2019-02" db="EMBL/GenBank/DDBJ databases">
        <title>Deep-cultivation of Planctomycetes and their phenomic and genomic characterization uncovers novel biology.</title>
        <authorList>
            <person name="Wiegand S."/>
            <person name="Jogler M."/>
            <person name="Boedeker C."/>
            <person name="Pinto D."/>
            <person name="Vollmers J."/>
            <person name="Rivas-Marin E."/>
            <person name="Kohn T."/>
            <person name="Peeters S.H."/>
            <person name="Heuer A."/>
            <person name="Rast P."/>
            <person name="Oberbeckmann S."/>
            <person name="Bunk B."/>
            <person name="Jeske O."/>
            <person name="Meyerdierks A."/>
            <person name="Storesund J.E."/>
            <person name="Kallscheuer N."/>
            <person name="Luecker S."/>
            <person name="Lage O.M."/>
            <person name="Pohl T."/>
            <person name="Merkel B.J."/>
            <person name="Hornburger P."/>
            <person name="Mueller R.-W."/>
            <person name="Bruemmer F."/>
            <person name="Labrenz M."/>
            <person name="Spormann A.M."/>
            <person name="Op Den Camp H."/>
            <person name="Overmann J."/>
            <person name="Amann R."/>
            <person name="Jetten M.S.M."/>
            <person name="Mascher T."/>
            <person name="Medema M.H."/>
            <person name="Devos D.P."/>
            <person name="Kaster A.-K."/>
            <person name="Ovreas L."/>
            <person name="Rohde M."/>
            <person name="Galperin M.Y."/>
            <person name="Jogler C."/>
        </authorList>
    </citation>
    <scope>NUCLEOTIDE SEQUENCE [LARGE SCALE GENOMIC DNA]</scope>
    <source>
        <strain evidence="11 12">Poly59</strain>
    </source>
</reference>
<dbReference type="Proteomes" id="UP000317977">
    <property type="component" value="Unassembled WGS sequence"/>
</dbReference>
<keyword evidence="6" id="KW-0764">Sulfate transport</keyword>
<dbReference type="GO" id="GO:0015419">
    <property type="term" value="F:ABC-type sulfate transporter activity"/>
    <property type="evidence" value="ECO:0007669"/>
    <property type="project" value="InterPro"/>
</dbReference>
<proteinExistence type="inferred from homology"/>
<name>A0A5C6ENN0_9BACT</name>
<evidence type="ECO:0000256" key="9">
    <source>
        <dbReference type="RuleBase" id="RU363032"/>
    </source>
</evidence>
<evidence type="ECO:0000259" key="10">
    <source>
        <dbReference type="PROSITE" id="PS50928"/>
    </source>
</evidence>
<dbReference type="GO" id="GO:0005886">
    <property type="term" value="C:plasma membrane"/>
    <property type="evidence" value="ECO:0007669"/>
    <property type="project" value="UniProtKB-SubCell"/>
</dbReference>
<dbReference type="SUPFAM" id="SSF161098">
    <property type="entry name" value="MetI-like"/>
    <property type="match status" value="1"/>
</dbReference>
<evidence type="ECO:0000256" key="5">
    <source>
        <dbReference type="ARBA" id="ARBA00022989"/>
    </source>
</evidence>
<evidence type="ECO:0000256" key="1">
    <source>
        <dbReference type="ARBA" id="ARBA00004651"/>
    </source>
</evidence>
<feature type="transmembrane region" description="Helical" evidence="9">
    <location>
        <begin position="49"/>
        <end position="79"/>
    </location>
</feature>
<dbReference type="Gene3D" id="1.10.3720.10">
    <property type="entry name" value="MetI-like"/>
    <property type="match status" value="1"/>
</dbReference>
<feature type="transmembrane region" description="Helical" evidence="9">
    <location>
        <begin position="181"/>
        <end position="203"/>
    </location>
</feature>
<dbReference type="CDD" id="cd06261">
    <property type="entry name" value="TM_PBP2"/>
    <property type="match status" value="1"/>
</dbReference>
<dbReference type="InterPro" id="IPR005667">
    <property type="entry name" value="Sulph_transpt2"/>
</dbReference>
<dbReference type="InterPro" id="IPR035906">
    <property type="entry name" value="MetI-like_sf"/>
</dbReference>
<feature type="transmembrane region" description="Helical" evidence="9">
    <location>
        <begin position="239"/>
        <end position="263"/>
    </location>
</feature>
<dbReference type="EMBL" id="SJPX01000004">
    <property type="protein sequence ID" value="TWU49206.1"/>
    <property type="molecule type" value="Genomic_DNA"/>
</dbReference>
<keyword evidence="12" id="KW-1185">Reference proteome</keyword>
<evidence type="ECO:0000256" key="7">
    <source>
        <dbReference type="ARBA" id="ARBA00023136"/>
    </source>
</evidence>
<feature type="transmembrane region" description="Helical" evidence="9">
    <location>
        <begin position="91"/>
        <end position="116"/>
    </location>
</feature>
<evidence type="ECO:0000256" key="2">
    <source>
        <dbReference type="ARBA" id="ARBA00011779"/>
    </source>
</evidence>
<feature type="transmembrane region" description="Helical" evidence="9">
    <location>
        <begin position="7"/>
        <end position="29"/>
    </location>
</feature>
<dbReference type="PANTHER" id="PTHR30406">
    <property type="entry name" value="SULFATE TRANSPORT SYSTEM PERMEASE PROTEIN"/>
    <property type="match status" value="1"/>
</dbReference>
<dbReference type="PANTHER" id="PTHR30406:SF8">
    <property type="entry name" value="SULFATE TRANSPORT SYSTEM PERMEASE PROTEIN CYST"/>
    <property type="match status" value="1"/>
</dbReference>
<comment type="subunit">
    <text evidence="2">The complex is composed of two ATP-binding proteins (CysA), two transmembrane proteins (CysT and CysW) and a solute-binding protein (CysP).</text>
</comment>
<dbReference type="OrthoDB" id="9795403at2"/>
<feature type="transmembrane region" description="Helical" evidence="9">
    <location>
        <begin position="136"/>
        <end position="156"/>
    </location>
</feature>
<keyword evidence="4 9" id="KW-0812">Transmembrane</keyword>